<sequence>MLGWRASAPSSATSQGTTVSALSGHDRELAKTFRSLFADSGLFREYQQHDFLLPFRAKATTPLYTVVETWTNEAHYFTHQELRLKQAAFIKAANELAAELVRYTVPDGRGYVSVITRDMDPENLPAYVRDEAKAIDAKLPAFLQSHEQLLATCNRLA</sequence>
<keyword evidence="2" id="KW-1185">Reference proteome</keyword>
<reference evidence="1 2" key="1">
    <citation type="submission" date="2018-12" db="EMBL/GenBank/DDBJ databases">
        <title>The genome sequences of strain 502.</title>
        <authorList>
            <person name="Gao J."/>
            <person name="Sun J."/>
        </authorList>
    </citation>
    <scope>NUCLEOTIDE SEQUENCE [LARGE SCALE GENOMIC DNA]</scope>
    <source>
        <strain evidence="1 2">502</strain>
    </source>
</reference>
<dbReference type="RefSeq" id="WP_125966993.1">
    <property type="nucleotide sequence ID" value="NZ_RXFQ01000028.1"/>
</dbReference>
<proteinExistence type="predicted"/>
<dbReference type="Proteomes" id="UP000271137">
    <property type="component" value="Unassembled WGS sequence"/>
</dbReference>
<comment type="caution">
    <text evidence="1">The sequence shown here is derived from an EMBL/GenBank/DDBJ whole genome shotgun (WGS) entry which is preliminary data.</text>
</comment>
<name>A0ABX9ZYN6_9BURK</name>
<protein>
    <recommendedName>
        <fullName evidence="3">Antibiotic biosynthesis monooxygenase</fullName>
    </recommendedName>
</protein>
<organism evidence="1 2">
    <name type="scientific">Variovorax beijingensis</name>
    <dbReference type="NCBI Taxonomy" id="2496117"/>
    <lineage>
        <taxon>Bacteria</taxon>
        <taxon>Pseudomonadati</taxon>
        <taxon>Pseudomonadota</taxon>
        <taxon>Betaproteobacteria</taxon>
        <taxon>Burkholderiales</taxon>
        <taxon>Comamonadaceae</taxon>
        <taxon>Variovorax</taxon>
    </lineage>
</organism>
<accession>A0ABX9ZYN6</accession>
<dbReference type="EMBL" id="RXFQ01000028">
    <property type="protein sequence ID" value="RSZ29241.1"/>
    <property type="molecule type" value="Genomic_DNA"/>
</dbReference>
<gene>
    <name evidence="1" type="ORF">EJO66_30375</name>
</gene>
<evidence type="ECO:0000313" key="1">
    <source>
        <dbReference type="EMBL" id="RSZ29241.1"/>
    </source>
</evidence>
<evidence type="ECO:0008006" key="3">
    <source>
        <dbReference type="Google" id="ProtNLM"/>
    </source>
</evidence>
<evidence type="ECO:0000313" key="2">
    <source>
        <dbReference type="Proteomes" id="UP000271137"/>
    </source>
</evidence>